<dbReference type="Gene3D" id="1.10.10.10">
    <property type="entry name" value="Winged helix-like DNA-binding domain superfamily/Winged helix DNA-binding domain"/>
    <property type="match status" value="1"/>
</dbReference>
<dbReference type="GO" id="GO:0003677">
    <property type="term" value="F:DNA binding"/>
    <property type="evidence" value="ECO:0007669"/>
    <property type="project" value="UniProtKB-KW"/>
</dbReference>
<proteinExistence type="predicted"/>
<protein>
    <submittedName>
        <fullName evidence="5">Transcriptional regulator</fullName>
    </submittedName>
</protein>
<dbReference type="PANTHER" id="PTHR43132">
    <property type="entry name" value="ARSENICAL RESISTANCE OPERON REPRESSOR ARSR-RELATED"/>
    <property type="match status" value="1"/>
</dbReference>
<evidence type="ECO:0000256" key="3">
    <source>
        <dbReference type="ARBA" id="ARBA00023163"/>
    </source>
</evidence>
<dbReference type="InterPro" id="IPR036388">
    <property type="entry name" value="WH-like_DNA-bd_sf"/>
</dbReference>
<dbReference type="PRINTS" id="PR00778">
    <property type="entry name" value="HTHARSR"/>
</dbReference>
<dbReference type="InterPro" id="IPR051011">
    <property type="entry name" value="Metal_resp_trans_reg"/>
</dbReference>
<evidence type="ECO:0000313" key="6">
    <source>
        <dbReference type="Proteomes" id="UP000006764"/>
    </source>
</evidence>
<evidence type="ECO:0000313" key="5">
    <source>
        <dbReference type="EMBL" id="AJD49900.1"/>
    </source>
</evidence>
<dbReference type="SUPFAM" id="SSF46785">
    <property type="entry name" value="Winged helix' DNA-binding domain"/>
    <property type="match status" value="1"/>
</dbReference>
<evidence type="ECO:0000259" key="4">
    <source>
        <dbReference type="PROSITE" id="PS50987"/>
    </source>
</evidence>
<organism evidence="5 6">
    <name type="scientific">Isoalcanivorax pacificus W11-5</name>
    <dbReference type="NCBI Taxonomy" id="391936"/>
    <lineage>
        <taxon>Bacteria</taxon>
        <taxon>Pseudomonadati</taxon>
        <taxon>Pseudomonadota</taxon>
        <taxon>Gammaproteobacteria</taxon>
        <taxon>Oceanospirillales</taxon>
        <taxon>Alcanivoracaceae</taxon>
        <taxon>Isoalcanivorax</taxon>
    </lineage>
</organism>
<sequence length="111" mass="12455">MPDTTAISLDQMRAAAGDATLMLRSLAHQDRLLLLCQLSQEEMCVSDLEQRLGIQQPSLSQQLGVLRREGLVLTRREGKHVYYRVADARVLGLLQTLYTLFCDTGEARHAD</sequence>
<dbReference type="InterPro" id="IPR011991">
    <property type="entry name" value="ArsR-like_HTH"/>
</dbReference>
<keyword evidence="1" id="KW-0805">Transcription regulation</keyword>
<dbReference type="CDD" id="cd00090">
    <property type="entry name" value="HTH_ARSR"/>
    <property type="match status" value="1"/>
</dbReference>
<dbReference type="PANTHER" id="PTHR43132:SF2">
    <property type="entry name" value="ARSENICAL RESISTANCE OPERON REPRESSOR ARSR-RELATED"/>
    <property type="match status" value="1"/>
</dbReference>
<dbReference type="NCBIfam" id="NF033788">
    <property type="entry name" value="HTH_metalloreg"/>
    <property type="match status" value="1"/>
</dbReference>
<dbReference type="HOGENOM" id="CLU_097806_6_4_6"/>
<dbReference type="OrthoDB" id="9796124at2"/>
<reference evidence="5 6" key="1">
    <citation type="journal article" date="2012" name="J. Bacteriol.">
        <title>Genome sequence of an alkane-degrading bacterium, Alcanivorax pacificus type strain W11-5, isolated from deep sea sediment.</title>
        <authorList>
            <person name="Lai Q."/>
            <person name="Shao Z."/>
        </authorList>
    </citation>
    <scope>NUCLEOTIDE SEQUENCE [LARGE SCALE GENOMIC DNA]</scope>
    <source>
        <strain evidence="5 6">W11-5</strain>
    </source>
</reference>
<dbReference type="GO" id="GO:0003700">
    <property type="term" value="F:DNA-binding transcription factor activity"/>
    <property type="evidence" value="ECO:0007669"/>
    <property type="project" value="InterPro"/>
</dbReference>
<dbReference type="Pfam" id="PF01022">
    <property type="entry name" value="HTH_5"/>
    <property type="match status" value="1"/>
</dbReference>
<keyword evidence="6" id="KW-1185">Reference proteome</keyword>
<evidence type="ECO:0000256" key="2">
    <source>
        <dbReference type="ARBA" id="ARBA00023125"/>
    </source>
</evidence>
<dbReference type="SMART" id="SM00418">
    <property type="entry name" value="HTH_ARSR"/>
    <property type="match status" value="1"/>
</dbReference>
<dbReference type="PROSITE" id="PS50987">
    <property type="entry name" value="HTH_ARSR_2"/>
    <property type="match status" value="1"/>
</dbReference>
<dbReference type="KEGG" id="apac:S7S_17440"/>
<keyword evidence="3" id="KW-0804">Transcription</keyword>
<keyword evidence="2" id="KW-0238">DNA-binding</keyword>
<name>A0A0B4XT70_9GAMM</name>
<dbReference type="RefSeq" id="WP_008734849.1">
    <property type="nucleotide sequence ID" value="NZ_CP004387.1"/>
</dbReference>
<dbReference type="InterPro" id="IPR001845">
    <property type="entry name" value="HTH_ArsR_DNA-bd_dom"/>
</dbReference>
<dbReference type="STRING" id="391936.S7S_17440"/>
<dbReference type="AlphaFoldDB" id="A0A0B4XT70"/>
<dbReference type="Proteomes" id="UP000006764">
    <property type="component" value="Chromosome"/>
</dbReference>
<gene>
    <name evidence="5" type="ORF">S7S_17440</name>
</gene>
<accession>A0A0B4XT70</accession>
<feature type="domain" description="HTH arsR-type" evidence="4">
    <location>
        <begin position="9"/>
        <end position="105"/>
    </location>
</feature>
<dbReference type="InterPro" id="IPR036390">
    <property type="entry name" value="WH_DNA-bd_sf"/>
</dbReference>
<dbReference type="EMBL" id="CP004387">
    <property type="protein sequence ID" value="AJD49900.1"/>
    <property type="molecule type" value="Genomic_DNA"/>
</dbReference>
<evidence type="ECO:0000256" key="1">
    <source>
        <dbReference type="ARBA" id="ARBA00023015"/>
    </source>
</evidence>